<gene>
    <name evidence="2" type="ORF">CLTHE_30140</name>
</gene>
<protein>
    <recommendedName>
        <fullName evidence="4">Phage shock protein B</fullName>
    </recommendedName>
</protein>
<evidence type="ECO:0008006" key="4">
    <source>
        <dbReference type="Google" id="ProtNLM"/>
    </source>
</evidence>
<keyword evidence="1" id="KW-0472">Membrane</keyword>
<name>A0A1V4SQ42_9CLOT</name>
<dbReference type="AlphaFoldDB" id="A0A1V4SQ42"/>
<keyword evidence="1" id="KW-1133">Transmembrane helix</keyword>
<accession>A0A1V4SQ42</accession>
<evidence type="ECO:0000313" key="2">
    <source>
        <dbReference type="EMBL" id="OPX45586.1"/>
    </source>
</evidence>
<evidence type="ECO:0000256" key="1">
    <source>
        <dbReference type="SAM" id="Phobius"/>
    </source>
</evidence>
<feature type="transmembrane region" description="Helical" evidence="1">
    <location>
        <begin position="6"/>
        <end position="29"/>
    </location>
</feature>
<sequence length="86" mass="10478">MSNVLIGWFPTIFSFIVLIISIFSLYQTVKHGKKVEKHKKELEHELIEWKINFNKRKEEELKLIKNIFNNYDISEQIFNEYETEEN</sequence>
<reference evidence="2 3" key="1">
    <citation type="submission" date="2016-02" db="EMBL/GenBank/DDBJ databases">
        <title>Genome sequence of Clostridium thermobutyricum DSM 4928.</title>
        <authorList>
            <person name="Poehlein A."/>
            <person name="Daniel R."/>
        </authorList>
    </citation>
    <scope>NUCLEOTIDE SEQUENCE [LARGE SCALE GENOMIC DNA]</scope>
    <source>
        <strain evidence="2 3">DSM 4928</strain>
    </source>
</reference>
<dbReference type="RefSeq" id="WP_143324099.1">
    <property type="nucleotide sequence ID" value="NZ_LTAY01000102.1"/>
</dbReference>
<evidence type="ECO:0000313" key="3">
    <source>
        <dbReference type="Proteomes" id="UP000191448"/>
    </source>
</evidence>
<dbReference type="Proteomes" id="UP000191448">
    <property type="component" value="Unassembled WGS sequence"/>
</dbReference>
<keyword evidence="1" id="KW-0812">Transmembrane</keyword>
<comment type="caution">
    <text evidence="2">The sequence shown here is derived from an EMBL/GenBank/DDBJ whole genome shotgun (WGS) entry which is preliminary data.</text>
</comment>
<proteinExistence type="predicted"/>
<organism evidence="2 3">
    <name type="scientific">Clostridium thermobutyricum DSM 4928</name>
    <dbReference type="NCBI Taxonomy" id="1121339"/>
    <lineage>
        <taxon>Bacteria</taxon>
        <taxon>Bacillati</taxon>
        <taxon>Bacillota</taxon>
        <taxon>Clostridia</taxon>
        <taxon>Eubacteriales</taxon>
        <taxon>Clostridiaceae</taxon>
        <taxon>Clostridium</taxon>
    </lineage>
</organism>
<dbReference type="EMBL" id="LTAY01000102">
    <property type="protein sequence ID" value="OPX45586.1"/>
    <property type="molecule type" value="Genomic_DNA"/>
</dbReference>